<dbReference type="Gene3D" id="1.10.150.240">
    <property type="entry name" value="Putative phosphatase, domain 2"/>
    <property type="match status" value="1"/>
</dbReference>
<name>A0A193BUK9_AMYOR</name>
<dbReference type="InterPro" id="IPR050155">
    <property type="entry name" value="HAD-like_hydrolase_sf"/>
</dbReference>
<evidence type="ECO:0000313" key="3">
    <source>
        <dbReference type="Proteomes" id="UP000093695"/>
    </source>
</evidence>
<gene>
    <name evidence="2" type="ORF">SD37_09825</name>
</gene>
<dbReference type="Proteomes" id="UP000093695">
    <property type="component" value="Chromosome"/>
</dbReference>
<dbReference type="SFLD" id="SFLDG01129">
    <property type="entry name" value="C1.5:_HAD__Beta-PGM__Phosphata"/>
    <property type="match status" value="1"/>
</dbReference>
<dbReference type="GO" id="GO:0006281">
    <property type="term" value="P:DNA repair"/>
    <property type="evidence" value="ECO:0007669"/>
    <property type="project" value="TreeGrafter"/>
</dbReference>
<dbReference type="PANTHER" id="PTHR43434:SF1">
    <property type="entry name" value="PHOSPHOGLYCOLATE PHOSPHATASE"/>
    <property type="match status" value="1"/>
</dbReference>
<proteinExistence type="predicted"/>
<evidence type="ECO:0008006" key="4">
    <source>
        <dbReference type="Google" id="ProtNLM"/>
    </source>
</evidence>
<feature type="region of interest" description="Disordered" evidence="1">
    <location>
        <begin position="223"/>
        <end position="242"/>
    </location>
</feature>
<dbReference type="SUPFAM" id="SSF56784">
    <property type="entry name" value="HAD-like"/>
    <property type="match status" value="1"/>
</dbReference>
<dbReference type="Gene3D" id="3.40.50.1000">
    <property type="entry name" value="HAD superfamily/HAD-like"/>
    <property type="match status" value="1"/>
</dbReference>
<accession>A0A193BUK9</accession>
<dbReference type="Pfam" id="PF00702">
    <property type="entry name" value="Hydrolase"/>
    <property type="match status" value="1"/>
</dbReference>
<dbReference type="AlphaFoldDB" id="A0A193BUK9"/>
<evidence type="ECO:0000313" key="2">
    <source>
        <dbReference type="EMBL" id="ANN15911.1"/>
    </source>
</evidence>
<dbReference type="InterPro" id="IPR036412">
    <property type="entry name" value="HAD-like_sf"/>
</dbReference>
<organism evidence="2 3">
    <name type="scientific">Amycolatopsis orientalis</name>
    <name type="common">Nocardia orientalis</name>
    <dbReference type="NCBI Taxonomy" id="31958"/>
    <lineage>
        <taxon>Bacteria</taxon>
        <taxon>Bacillati</taxon>
        <taxon>Actinomycetota</taxon>
        <taxon>Actinomycetes</taxon>
        <taxon>Pseudonocardiales</taxon>
        <taxon>Pseudonocardiaceae</taxon>
        <taxon>Amycolatopsis</taxon>
    </lineage>
</organism>
<dbReference type="RefSeq" id="WP_044851404.1">
    <property type="nucleotide sequence ID" value="NZ_CP016174.1"/>
</dbReference>
<reference evidence="2 3" key="1">
    <citation type="journal article" date="2015" name="Genome Announc.">
        <title>Draft Genome Sequence of Norvancomycin-Producing Strain Amycolatopsis orientalis CPCC200066.</title>
        <authorList>
            <person name="Lei X."/>
            <person name="Yuan F."/>
            <person name="Shi Y."/>
            <person name="Li X."/>
            <person name="Wang L."/>
            <person name="Hong B."/>
        </authorList>
    </citation>
    <scope>NUCLEOTIDE SEQUENCE [LARGE SCALE GENOMIC DNA]</scope>
    <source>
        <strain evidence="2 3">B-37</strain>
    </source>
</reference>
<sequence length="242" mass="26246">MTDSLQDVLAAHAVVIFDLDGVLVDSNEMKAQCIRATFAAFPEELVGEFVEEFRRTFGRSRREHFSWFHSRSIRHGLAEANAEEFYLTYAGIYANLLATSYPRAPLCAHADRLVIRLSTRGVPLHVATGTLTAEANAVLKHAGLGAAFHSVLGGEEPKARRIEQILATSGVAPGEAVLLGDTRQDALAADEAGCDFVLVSRYGFFPPEEVLRGRAGRDDLVVADLDPDAPVPPRGRHTPGRA</sequence>
<evidence type="ECO:0000256" key="1">
    <source>
        <dbReference type="SAM" id="MobiDB-lite"/>
    </source>
</evidence>
<dbReference type="EMBL" id="CP016174">
    <property type="protein sequence ID" value="ANN15911.1"/>
    <property type="molecule type" value="Genomic_DNA"/>
</dbReference>
<keyword evidence="3" id="KW-1185">Reference proteome</keyword>
<dbReference type="PANTHER" id="PTHR43434">
    <property type="entry name" value="PHOSPHOGLYCOLATE PHOSPHATASE"/>
    <property type="match status" value="1"/>
</dbReference>
<dbReference type="InterPro" id="IPR023198">
    <property type="entry name" value="PGP-like_dom2"/>
</dbReference>
<protein>
    <recommendedName>
        <fullName evidence="4">Haloacid dehalogenase</fullName>
    </recommendedName>
</protein>
<dbReference type="InterPro" id="IPR023214">
    <property type="entry name" value="HAD_sf"/>
</dbReference>
<dbReference type="KEGG" id="aori:SD37_09825"/>
<dbReference type="SFLD" id="SFLDS00003">
    <property type="entry name" value="Haloacid_Dehalogenase"/>
    <property type="match status" value="1"/>
</dbReference>
<dbReference type="GO" id="GO:0008967">
    <property type="term" value="F:phosphoglycolate phosphatase activity"/>
    <property type="evidence" value="ECO:0007669"/>
    <property type="project" value="TreeGrafter"/>
</dbReference>
<dbReference type="STRING" id="31958.SD37_09825"/>